<dbReference type="PANTHER" id="PTHR35186:SF4">
    <property type="entry name" value="PRION-INHIBITION AND PROPAGATION HELO DOMAIN-CONTAINING PROTEIN"/>
    <property type="match status" value="1"/>
</dbReference>
<dbReference type="PANTHER" id="PTHR35186">
    <property type="entry name" value="ANK_REP_REGION DOMAIN-CONTAINING PROTEIN"/>
    <property type="match status" value="1"/>
</dbReference>
<dbReference type="AlphaFoldDB" id="A0A1Y2A3K3"/>
<evidence type="ECO:0000313" key="3">
    <source>
        <dbReference type="Proteomes" id="UP000193144"/>
    </source>
</evidence>
<evidence type="ECO:0000259" key="1">
    <source>
        <dbReference type="Pfam" id="PF24476"/>
    </source>
</evidence>
<sequence>MAGFEIAGVVLGSIPLIISALEHYSDGISTIKSMQKYQEVFEYLHASFVTSLAIYRNTCEELLSPLALSDAHLYKLLEEVDTRSWDDAILDANLRNRLGTSHLPFKSSLRQINKKIRKFADKLRLDSNLRPPWVSQTGVVDTQARSQFFRNPLTRIKGGFNSEKYKELLSSLHDDISRIQALTSGAIALEPLRLERKIKASSSYWNGFHVQARTLYEILDVRWSSQCVCQCRHQANLRLEIQKGLETNQSPTFKFLFSFDISPSATPVPWRWRAVEIEPCSGAIPAPHPKAPVLPQPVVSHSASVQSPWSHCLSSAPLIKDLCEVLTSQQQQARCLGILNDTVAKHHLHSLKLPKPNTSSSQQVTLQQLLESRSGSGFGIKEKSRLALTLACAVLQLHDTPWLAETWTMKDIYLMDPATSSLLADQPYVSKSFTPKPATPSQQAKKSRFIRNSTVFALGVTLLEISYGQPLSAFTTPDDLDDNGNRTSMTQYFIADRLAENIHLRELRNYSDAVRRCVYCTFDCSAFSLTDDDFRERFYQGVVVPLQKDYEYVSR</sequence>
<name>A0A1Y2A3K3_9PLEO</name>
<evidence type="ECO:0000313" key="2">
    <source>
        <dbReference type="EMBL" id="ORY17089.1"/>
    </source>
</evidence>
<dbReference type="EMBL" id="MCFA01000014">
    <property type="protein sequence ID" value="ORY17089.1"/>
    <property type="molecule type" value="Genomic_DNA"/>
</dbReference>
<keyword evidence="3" id="KW-1185">Reference proteome</keyword>
<organism evidence="2 3">
    <name type="scientific">Clohesyomyces aquaticus</name>
    <dbReference type="NCBI Taxonomy" id="1231657"/>
    <lineage>
        <taxon>Eukaryota</taxon>
        <taxon>Fungi</taxon>
        <taxon>Dikarya</taxon>
        <taxon>Ascomycota</taxon>
        <taxon>Pezizomycotina</taxon>
        <taxon>Dothideomycetes</taxon>
        <taxon>Pleosporomycetidae</taxon>
        <taxon>Pleosporales</taxon>
        <taxon>Lindgomycetaceae</taxon>
        <taxon>Clohesyomyces</taxon>
    </lineage>
</organism>
<proteinExistence type="predicted"/>
<dbReference type="STRING" id="1231657.A0A1Y2A3K3"/>
<dbReference type="Pfam" id="PF24476">
    <property type="entry name" value="DUF7580"/>
    <property type="match status" value="1"/>
</dbReference>
<comment type="caution">
    <text evidence="2">The sequence shown here is derived from an EMBL/GenBank/DDBJ whole genome shotgun (WGS) entry which is preliminary data.</text>
</comment>
<dbReference type="OrthoDB" id="3565018at2759"/>
<feature type="domain" description="DUF7580" evidence="1">
    <location>
        <begin position="209"/>
        <end position="550"/>
    </location>
</feature>
<accession>A0A1Y2A3K3</accession>
<dbReference type="InterPro" id="IPR056002">
    <property type="entry name" value="DUF7580"/>
</dbReference>
<gene>
    <name evidence="2" type="ORF">BCR34DRAFT_583855</name>
</gene>
<protein>
    <recommendedName>
        <fullName evidence="1">DUF7580 domain-containing protein</fullName>
    </recommendedName>
</protein>
<reference evidence="2 3" key="1">
    <citation type="submission" date="2016-07" db="EMBL/GenBank/DDBJ databases">
        <title>Pervasive Adenine N6-methylation of Active Genes in Fungi.</title>
        <authorList>
            <consortium name="DOE Joint Genome Institute"/>
            <person name="Mondo S.J."/>
            <person name="Dannebaum R.O."/>
            <person name="Kuo R.C."/>
            <person name="Labutti K."/>
            <person name="Haridas S."/>
            <person name="Kuo A."/>
            <person name="Salamov A."/>
            <person name="Ahrendt S.R."/>
            <person name="Lipzen A."/>
            <person name="Sullivan W."/>
            <person name="Andreopoulos W.B."/>
            <person name="Clum A."/>
            <person name="Lindquist E."/>
            <person name="Daum C."/>
            <person name="Ramamoorthy G.K."/>
            <person name="Gryganskyi A."/>
            <person name="Culley D."/>
            <person name="Magnuson J.K."/>
            <person name="James T.Y."/>
            <person name="O'Malley M.A."/>
            <person name="Stajich J.E."/>
            <person name="Spatafora J.W."/>
            <person name="Visel A."/>
            <person name="Grigoriev I.V."/>
        </authorList>
    </citation>
    <scope>NUCLEOTIDE SEQUENCE [LARGE SCALE GENOMIC DNA]</scope>
    <source>
        <strain evidence="2 3">CBS 115471</strain>
    </source>
</reference>
<dbReference type="Proteomes" id="UP000193144">
    <property type="component" value="Unassembled WGS sequence"/>
</dbReference>